<name>B2YG68_MHVB</name>
<protein>
    <submittedName>
        <fullName evidence="1">Uncharacterized protein</fullName>
    </submittedName>
</protein>
<dbReference type="EMBL" id="EU522111">
    <property type="protein sequence ID" value="ACD03550.1"/>
    <property type="molecule type" value="Genomic_DNA"/>
</dbReference>
<sequence length="423" mass="48471">MNRALEAPSPPARTTITLSIITLYNYVHTEGYEHQLHLVFMVDGLAAMLLNETNLLLKAATMDRQYVLAEQMQLIDPKFGDREIEVVSLRERELAIEEKVENIISLDLALLRFVGTLPDLVERNSFKLPTNVDADYLIGEYMTIKEKQIVLKISKALELYNLADFNDAFEAIPKLDRVVFNNDNYTSRLPDINKVDASTMTTSSALEHEYRLLIDFCDLFFGSSSLRSVANAENIPTADILNIGVDVRQVLYAMSSMFATDEENTNRRLKLFFEYGSADAIDDMDTTLDSSKRLNSTNRSLRESRNYSNKFLILLIYFLSFEEDTEDDDDEDVARMPRYVEELRNQCVLTLTRMLEHLLEYIQFKSSDPKYKIKFSRLPLCSNRNCEGDMDDASVSQRRPISVLIKSLQYALNFASFVSSTSI</sequence>
<dbReference type="GeneID" id="6295403"/>
<evidence type="ECO:0000313" key="1">
    <source>
        <dbReference type="EMBL" id="ACD03550.1"/>
    </source>
</evidence>
<dbReference type="RefSeq" id="YP_001883419.1">
    <property type="nucleotide sequence ID" value="NC_010671.1"/>
</dbReference>
<keyword evidence="2" id="KW-1185">Reference proteome</keyword>
<evidence type="ECO:0000313" key="2">
    <source>
        <dbReference type="Proteomes" id="UP000011274"/>
    </source>
</evidence>
<proteinExistence type="predicted"/>
<dbReference type="KEGG" id="vg:6295403"/>
<accession>B2YG68</accession>
<reference evidence="1 2" key="1">
    <citation type="journal article" date="2008" name="Virology">
        <title>Sequence analysis of a non-classified, non-occluded DNA virus that causes salivary gland hypertrophy of Musca domestica, MdSGHV.</title>
        <authorList>
            <person name="Garcia-Maruniak A."/>
            <person name="Maruniak J.E."/>
            <person name="Farmerie W."/>
            <person name="Boucias D.G."/>
        </authorList>
    </citation>
    <scope>NUCLEOTIDE SEQUENCE [LARGE SCALE GENOMIC DNA]</scope>
    <source>
        <strain evidence="2">Isolate Musca domestica/United States/Boucias/-</strain>
    </source>
</reference>
<organism evidence="1 2">
    <name type="scientific">Musca hytrovirus</name>
    <name type="common">isolate Musca domestica/United States/Boucias/-</name>
    <name type="synonym">MHV</name>
    <dbReference type="NCBI Taxonomy" id="523909"/>
    <lineage>
        <taxon>Viruses</taxon>
        <taxon>Viruses incertae sedis</taxon>
        <taxon>Naldaviricetes</taxon>
        <taxon>Lefavirales</taxon>
        <taxon>Hytrosaviridae</taxon>
        <taxon>Muscavirus</taxon>
        <taxon>Muscavirus musdomesticae</taxon>
    </lineage>
</organism>
<dbReference type="Proteomes" id="UP000011274">
    <property type="component" value="Segment"/>
</dbReference>
<organismHost>
    <name type="scientific">Musca domestica</name>
    <name type="common">House fly</name>
    <dbReference type="NCBI Taxonomy" id="7370"/>
</organismHost>
<gene>
    <name evidence="1" type="ORF">MdSGHV091</name>
</gene>